<feature type="region of interest" description="Disordered" evidence="1">
    <location>
        <begin position="1"/>
        <end position="22"/>
    </location>
</feature>
<reference evidence="2 3" key="1">
    <citation type="submission" date="2018-06" db="EMBL/GenBank/DDBJ databases">
        <title>Genomic Encyclopedia of Type Strains, Phase IV (KMG-IV): sequencing the most valuable type-strain genomes for metagenomic binning, comparative biology and taxonomic classification.</title>
        <authorList>
            <person name="Goeker M."/>
        </authorList>
    </citation>
    <scope>NUCLEOTIDE SEQUENCE [LARGE SCALE GENOMIC DNA]</scope>
    <source>
        <strain evidence="2 3">DSM 45479</strain>
    </source>
</reference>
<evidence type="ECO:0000313" key="2">
    <source>
        <dbReference type="EMBL" id="RAS71453.1"/>
    </source>
</evidence>
<gene>
    <name evidence="2" type="ORF">C8D87_1011754</name>
</gene>
<accession>A0ABX9ENL8</accession>
<keyword evidence="3" id="KW-1185">Reference proteome</keyword>
<evidence type="ECO:0000256" key="1">
    <source>
        <dbReference type="SAM" id="MobiDB-lite"/>
    </source>
</evidence>
<protein>
    <submittedName>
        <fullName evidence="2">Uncharacterized protein</fullName>
    </submittedName>
</protein>
<sequence length="34" mass="3866">MGPVTHRRKHLRNSKPPAQSNRRAIYLRVALAGL</sequence>
<organism evidence="2 3">
    <name type="scientific">Lentzea atacamensis</name>
    <dbReference type="NCBI Taxonomy" id="531938"/>
    <lineage>
        <taxon>Bacteria</taxon>
        <taxon>Bacillati</taxon>
        <taxon>Actinomycetota</taxon>
        <taxon>Actinomycetes</taxon>
        <taxon>Pseudonocardiales</taxon>
        <taxon>Pseudonocardiaceae</taxon>
        <taxon>Lentzea</taxon>
    </lineage>
</organism>
<name>A0ABX9ENL8_9PSEU</name>
<dbReference type="Proteomes" id="UP000248714">
    <property type="component" value="Unassembled WGS sequence"/>
</dbReference>
<proteinExistence type="predicted"/>
<evidence type="ECO:0000313" key="3">
    <source>
        <dbReference type="Proteomes" id="UP000248714"/>
    </source>
</evidence>
<comment type="caution">
    <text evidence="2">The sequence shown here is derived from an EMBL/GenBank/DDBJ whole genome shotgun (WGS) entry which is preliminary data.</text>
</comment>
<feature type="compositionally biased region" description="Basic residues" evidence="1">
    <location>
        <begin position="1"/>
        <end position="13"/>
    </location>
</feature>
<dbReference type="EMBL" id="QLTT01000001">
    <property type="protein sequence ID" value="RAS71453.1"/>
    <property type="molecule type" value="Genomic_DNA"/>
</dbReference>